<dbReference type="Pfam" id="PF00085">
    <property type="entry name" value="Thioredoxin"/>
    <property type="match status" value="1"/>
</dbReference>
<comment type="caution">
    <text evidence="5">The sequence shown here is derived from an EMBL/GenBank/DDBJ whole genome shotgun (WGS) entry which is preliminary data.</text>
</comment>
<sequence length="156" mass="17804">MKKLVISGVVIIALFAVIAFLSNQSAEKKSEGNPYGKEKLHAETIALLNDENYQHITTPEKLQKDIETGETTIAYFFHPTCQYCQQMTPELMKVMNDVNVPHFGQLNLMEFEEGKNQYALEGWPTLMVFEDGQEVDRIAGYHDASQIENFLIPYIQ</sequence>
<evidence type="ECO:0000256" key="2">
    <source>
        <dbReference type="ARBA" id="ARBA00023157"/>
    </source>
</evidence>
<evidence type="ECO:0000259" key="4">
    <source>
        <dbReference type="Pfam" id="PF00085"/>
    </source>
</evidence>
<dbReference type="PANTHER" id="PTHR45663:SF11">
    <property type="entry name" value="GEO12009P1"/>
    <property type="match status" value="1"/>
</dbReference>
<comment type="similarity">
    <text evidence="1">Belongs to the thioredoxin family.</text>
</comment>
<gene>
    <name evidence="5" type="ORF">IRY55_11460</name>
</gene>
<name>A0A8J7GBP5_9BACL</name>
<dbReference type="InterPro" id="IPR013766">
    <property type="entry name" value="Thioredoxin_domain"/>
</dbReference>
<accession>A0A8J7GBP5</accession>
<dbReference type="RefSeq" id="WP_194563462.1">
    <property type="nucleotide sequence ID" value="NZ_JADKPV010000007.1"/>
</dbReference>
<keyword evidence="2" id="KW-1015">Disulfide bond</keyword>
<dbReference type="SUPFAM" id="SSF52833">
    <property type="entry name" value="Thioredoxin-like"/>
    <property type="match status" value="1"/>
</dbReference>
<proteinExistence type="inferred from homology"/>
<dbReference type="GO" id="GO:0045454">
    <property type="term" value="P:cell redox homeostasis"/>
    <property type="evidence" value="ECO:0007669"/>
    <property type="project" value="TreeGrafter"/>
</dbReference>
<keyword evidence="3" id="KW-0676">Redox-active center</keyword>
<evidence type="ECO:0000313" key="5">
    <source>
        <dbReference type="EMBL" id="MBF4501974.1"/>
    </source>
</evidence>
<evidence type="ECO:0000313" key="6">
    <source>
        <dbReference type="Proteomes" id="UP000622653"/>
    </source>
</evidence>
<reference evidence="5" key="1">
    <citation type="submission" date="2020-11" db="EMBL/GenBank/DDBJ databases">
        <title>Multidrug resistant novel bacterium Savagea serpentis sp. nov., isolated from the scats of a vine snake (Ahaetulla nasuta).</title>
        <authorList>
            <person name="Venkata Ramana V."/>
            <person name="Vikas Patil S."/>
            <person name="Yogita Lugani V."/>
        </authorList>
    </citation>
    <scope>NUCLEOTIDE SEQUENCE</scope>
    <source>
        <strain evidence="5">SN6</strain>
    </source>
</reference>
<dbReference type="InterPro" id="IPR036249">
    <property type="entry name" value="Thioredoxin-like_sf"/>
</dbReference>
<dbReference type="GO" id="GO:0015035">
    <property type="term" value="F:protein-disulfide reductase activity"/>
    <property type="evidence" value="ECO:0007669"/>
    <property type="project" value="TreeGrafter"/>
</dbReference>
<protein>
    <submittedName>
        <fullName evidence="5">Thioredoxin family protein</fullName>
    </submittedName>
</protein>
<dbReference type="Proteomes" id="UP000622653">
    <property type="component" value="Unassembled WGS sequence"/>
</dbReference>
<dbReference type="Gene3D" id="3.40.30.10">
    <property type="entry name" value="Glutaredoxin"/>
    <property type="match status" value="1"/>
</dbReference>
<evidence type="ECO:0000256" key="1">
    <source>
        <dbReference type="ARBA" id="ARBA00008987"/>
    </source>
</evidence>
<dbReference type="GO" id="GO:0005829">
    <property type="term" value="C:cytosol"/>
    <property type="evidence" value="ECO:0007669"/>
    <property type="project" value="TreeGrafter"/>
</dbReference>
<organism evidence="5 6">
    <name type="scientific">Savagea serpentis</name>
    <dbReference type="NCBI Taxonomy" id="2785297"/>
    <lineage>
        <taxon>Bacteria</taxon>
        <taxon>Bacillati</taxon>
        <taxon>Bacillota</taxon>
        <taxon>Bacilli</taxon>
        <taxon>Bacillales</taxon>
        <taxon>Caryophanaceae</taxon>
        <taxon>Savagea</taxon>
    </lineage>
</organism>
<dbReference type="EMBL" id="JADKPV010000007">
    <property type="protein sequence ID" value="MBF4501974.1"/>
    <property type="molecule type" value="Genomic_DNA"/>
</dbReference>
<dbReference type="AlphaFoldDB" id="A0A8J7GBP5"/>
<keyword evidence="6" id="KW-1185">Reference proteome</keyword>
<dbReference type="PANTHER" id="PTHR45663">
    <property type="entry name" value="GEO12009P1"/>
    <property type="match status" value="1"/>
</dbReference>
<dbReference type="CDD" id="cd02947">
    <property type="entry name" value="TRX_family"/>
    <property type="match status" value="1"/>
</dbReference>
<evidence type="ECO:0000256" key="3">
    <source>
        <dbReference type="ARBA" id="ARBA00023284"/>
    </source>
</evidence>
<feature type="domain" description="Thioredoxin" evidence="4">
    <location>
        <begin position="56"/>
        <end position="151"/>
    </location>
</feature>